<reference evidence="9 10" key="2">
    <citation type="journal article" date="2015" name="MBio">
        <title>Genome-Resolved Metagenomic Analysis Reveals Roles for Candidate Phyla and Other Microbial Community Members in Biogeochemical Transformations in Oil Reservoirs.</title>
        <authorList>
            <person name="Hu P."/>
            <person name="Tom L."/>
            <person name="Singh A."/>
            <person name="Thomas B.C."/>
            <person name="Baker B.J."/>
            <person name="Piceno Y.M."/>
            <person name="Andersen G.L."/>
            <person name="Banfield J.F."/>
        </authorList>
    </citation>
    <scope>NUCLEOTIDE SEQUENCE [LARGE SCALE GENOMIC DNA]</scope>
    <source>
        <strain evidence="7">57_489</strain>
    </source>
</reference>
<proteinExistence type="predicted"/>
<dbReference type="PANTHER" id="PTHR23245">
    <property type="entry name" value="TRNA METHYLTRANSFERASE"/>
    <property type="match status" value="1"/>
</dbReference>
<dbReference type="Proteomes" id="UP000057043">
    <property type="component" value="Unassembled WGS sequence"/>
</dbReference>
<dbReference type="PATRIC" id="fig|301375.6.peg.1759"/>
<evidence type="ECO:0000313" key="7">
    <source>
        <dbReference type="EMBL" id="KUK45145.1"/>
    </source>
</evidence>
<reference evidence="8" key="1">
    <citation type="journal article" date="2015" name="MBio">
        <title>Genome-resolved metagenomic analysis reveals roles for candidate phyla and other microbial community members in biogeochemical transformations in oil reservoirs.</title>
        <authorList>
            <person name="Hu P."/>
            <person name="Tom L."/>
            <person name="Singh A."/>
            <person name="Thomas B.C."/>
            <person name="Baker B.J."/>
            <person name="Piceno Y.M."/>
            <person name="Andersen G.L."/>
            <person name="Banfield J.F."/>
        </authorList>
    </citation>
    <scope>NUCLEOTIDE SEQUENCE [LARGE SCALE GENOMIC DNA]</scope>
    <source>
        <strain evidence="8">56_747</strain>
    </source>
</reference>
<dbReference type="GO" id="GO:0008175">
    <property type="term" value="F:tRNA methyltransferase activity"/>
    <property type="evidence" value="ECO:0007669"/>
    <property type="project" value="TreeGrafter"/>
</dbReference>
<evidence type="ECO:0000313" key="10">
    <source>
        <dbReference type="Proteomes" id="UP000057043"/>
    </source>
</evidence>
<evidence type="ECO:0000313" key="9">
    <source>
        <dbReference type="Proteomes" id="UP000053961"/>
    </source>
</evidence>
<keyword evidence="2 7" id="KW-0489">Methyltransferase</keyword>
<keyword evidence="3 7" id="KW-0808">Transferase</keyword>
<dbReference type="InterPro" id="IPR056743">
    <property type="entry name" value="TRM5-TYW2-like_MTfase"/>
</dbReference>
<name>A0A117LG03_9EURY</name>
<keyword evidence="1" id="KW-0963">Cytoplasm</keyword>
<dbReference type="PROSITE" id="PS51684">
    <property type="entry name" value="SAM_MT_TRM5_TYW2"/>
    <property type="match status" value="1"/>
</dbReference>
<keyword evidence="5" id="KW-0819">tRNA processing</keyword>
<evidence type="ECO:0000256" key="4">
    <source>
        <dbReference type="ARBA" id="ARBA00022691"/>
    </source>
</evidence>
<evidence type="ECO:0000256" key="3">
    <source>
        <dbReference type="ARBA" id="ARBA00022679"/>
    </source>
</evidence>
<dbReference type="AlphaFoldDB" id="A0A117LG03"/>
<dbReference type="InterPro" id="IPR029063">
    <property type="entry name" value="SAM-dependent_MTases_sf"/>
</dbReference>
<dbReference type="Pfam" id="PF25133">
    <property type="entry name" value="TYW2_N_2"/>
    <property type="match status" value="1"/>
</dbReference>
<dbReference type="Proteomes" id="UP000053961">
    <property type="component" value="Unassembled WGS sequence"/>
</dbReference>
<dbReference type="CDD" id="cd02440">
    <property type="entry name" value="AdoMet_MTases"/>
    <property type="match status" value="1"/>
</dbReference>
<evidence type="ECO:0000256" key="2">
    <source>
        <dbReference type="ARBA" id="ARBA00022603"/>
    </source>
</evidence>
<comment type="caution">
    <text evidence="7">The sequence shown here is derived from an EMBL/GenBank/DDBJ whole genome shotgun (WGS) entry which is preliminary data.</text>
</comment>
<dbReference type="InterPro" id="IPR056744">
    <property type="entry name" value="TRM5/TYW2-like_N"/>
</dbReference>
<gene>
    <name evidence="7" type="ORF">XD72_0549</name>
    <name evidence="8" type="ORF">XE07_0208</name>
</gene>
<evidence type="ECO:0000256" key="1">
    <source>
        <dbReference type="ARBA" id="ARBA00022490"/>
    </source>
</evidence>
<feature type="domain" description="SAM-dependent methyltransferase TRM5/TYW2-type" evidence="6">
    <location>
        <begin position="23"/>
        <end position="184"/>
    </location>
</feature>
<dbReference type="SUPFAM" id="SSF53335">
    <property type="entry name" value="S-adenosyl-L-methionine-dependent methyltransferases"/>
    <property type="match status" value="1"/>
</dbReference>
<evidence type="ECO:0000313" key="8">
    <source>
        <dbReference type="EMBL" id="KUK97378.1"/>
    </source>
</evidence>
<dbReference type="PANTHER" id="PTHR23245:SF36">
    <property type="entry name" value="TRNA (GUANINE(37)-N1)-METHYLTRANSFERASE"/>
    <property type="match status" value="1"/>
</dbReference>
<evidence type="ECO:0000259" key="6">
    <source>
        <dbReference type="PROSITE" id="PS51684"/>
    </source>
</evidence>
<dbReference type="InterPro" id="IPR030382">
    <property type="entry name" value="MeTrfase_TRM5/TYW2"/>
</dbReference>
<dbReference type="GO" id="GO:0005737">
    <property type="term" value="C:cytoplasm"/>
    <property type="evidence" value="ECO:0007669"/>
    <property type="project" value="TreeGrafter"/>
</dbReference>
<dbReference type="Gene3D" id="3.40.50.150">
    <property type="entry name" value="Vaccinia Virus protein VP39"/>
    <property type="match status" value="1"/>
</dbReference>
<dbReference type="EMBL" id="LGFT01000008">
    <property type="protein sequence ID" value="KUK45145.1"/>
    <property type="molecule type" value="Genomic_DNA"/>
</dbReference>
<organism evidence="7 10">
    <name type="scientific">Methanothrix harundinacea</name>
    <dbReference type="NCBI Taxonomy" id="301375"/>
    <lineage>
        <taxon>Archaea</taxon>
        <taxon>Methanobacteriati</taxon>
        <taxon>Methanobacteriota</taxon>
        <taxon>Stenosarchaea group</taxon>
        <taxon>Methanomicrobia</taxon>
        <taxon>Methanotrichales</taxon>
        <taxon>Methanotrichaceae</taxon>
        <taxon>Methanothrix</taxon>
    </lineage>
</organism>
<dbReference type="Pfam" id="PF02475">
    <property type="entry name" value="TRM5-TYW2_MTfase"/>
    <property type="match status" value="1"/>
</dbReference>
<accession>A0A117LG03</accession>
<dbReference type="EMBL" id="LGHB01000002">
    <property type="protein sequence ID" value="KUK97378.1"/>
    <property type="molecule type" value="Genomic_DNA"/>
</dbReference>
<dbReference type="GO" id="GO:0002939">
    <property type="term" value="P:tRNA N1-guanine methylation"/>
    <property type="evidence" value="ECO:0007669"/>
    <property type="project" value="TreeGrafter"/>
</dbReference>
<sequence length="184" mass="19801">MRLKDDFFGVVSDDGLDEVPVSFSLVGDVAVISIPPELEGPKNDIGRAIISNHKGVKTILQKVSKLEGERTVASFEVLAGGETVTCHREFGFVYRLDVARVFFNPRLGSERMRVASKARAGERAAVPFAGVGPFAIPIAVAGARVLALEISSEACRWHSLNARLNRVNGNFDIVNCDAFALSAS</sequence>
<dbReference type="Gene3D" id="3.30.300.110">
    <property type="entry name" value="Met-10+ protein-like domains"/>
    <property type="match status" value="1"/>
</dbReference>
<protein>
    <submittedName>
        <fullName evidence="7">Met10+ like methyltransferase</fullName>
    </submittedName>
</protein>
<keyword evidence="4" id="KW-0949">S-adenosyl-L-methionine</keyword>
<evidence type="ECO:0000256" key="5">
    <source>
        <dbReference type="ARBA" id="ARBA00022694"/>
    </source>
</evidence>